<evidence type="ECO:0000313" key="4">
    <source>
        <dbReference type="Ensembl" id="ENSSFOP00015044594.1"/>
    </source>
</evidence>
<feature type="compositionally biased region" description="Polar residues" evidence="2">
    <location>
        <begin position="441"/>
        <end position="456"/>
    </location>
</feature>
<accession>A0A8C9SZT5</accession>
<dbReference type="Proteomes" id="UP000694397">
    <property type="component" value="Chromosome 12"/>
</dbReference>
<dbReference type="InterPro" id="IPR009909">
    <property type="entry name" value="Nmi/IFP35_dom"/>
</dbReference>
<dbReference type="Ensembl" id="ENSSFOT00015044762.1">
    <property type="protein sequence ID" value="ENSSFOP00015044594.1"/>
    <property type="gene ID" value="ENSSFOG00015019700.2"/>
</dbReference>
<keyword evidence="5" id="KW-1185">Reference proteome</keyword>
<dbReference type="GO" id="GO:0005737">
    <property type="term" value="C:cytoplasm"/>
    <property type="evidence" value="ECO:0007669"/>
    <property type="project" value="TreeGrafter"/>
</dbReference>
<dbReference type="OrthoDB" id="9903237at2759"/>
<evidence type="ECO:0000313" key="5">
    <source>
        <dbReference type="Proteomes" id="UP000694397"/>
    </source>
</evidence>
<dbReference type="AlphaFoldDB" id="A0A8C9SZT5"/>
<reference evidence="4 5" key="1">
    <citation type="submission" date="2019-04" db="EMBL/GenBank/DDBJ databases">
        <authorList>
            <consortium name="Wellcome Sanger Institute Data Sharing"/>
        </authorList>
    </citation>
    <scope>NUCLEOTIDE SEQUENCE [LARGE SCALE GENOMIC DNA]</scope>
</reference>
<keyword evidence="1" id="KW-0175">Coiled coil</keyword>
<dbReference type="GeneTree" id="ENSGT00530000063686"/>
<sequence>MTSTEDSLYNGSLCSGEQEKIEALQELAKLKDMVEEAEKEKSKLLLEKLDAEEKKKKFQKETLDLLSLQEKKAKEFQKRNMEIEESIADLERSNNMLKEQLKEYEEMLTSKKAEYASLQQKFKIKASVPEKKVKFVRVKEETEEEDYGTIECKFTITCRPSLPLKAGHALITFEEEAVAEKILMLPKCSVPCEGTKMDVKPLRVFLEPSVKFEVHISVSKKKIRFSNAPPVLAEERMRDRLELSFSKPSCDGGEVEQLEYDPQTGTGQVTFLNTGVAEGLSLKKKYPIDVGKSLSVNLHPYFEYQLKQFQTFSGVSKRTVLLSGIKDVLDQEDLQDHLEIYFQKPSNYGGEVETIKAVRRAHVSGPRDPAGRGDGDPGGEPDPGGVRRPRSPALLQDGRQALHSLPKGQELRWGCAGRPVPHQRHGRRLRHVRQRRRSDTVAPTSRTRASPRSHSGSPIRPHSRA</sequence>
<feature type="coiled-coil region" evidence="1">
    <location>
        <begin position="20"/>
        <end position="121"/>
    </location>
</feature>
<dbReference type="PANTHER" id="PTHR15225">
    <property type="entry name" value="INTERFERON-INDUCED PROTEIN 35/NMI N-MYC/STAT INTERACTING PROTEIN"/>
    <property type="match status" value="1"/>
</dbReference>
<proteinExistence type="predicted"/>
<feature type="region of interest" description="Disordered" evidence="2">
    <location>
        <begin position="405"/>
        <end position="465"/>
    </location>
</feature>
<organism evidence="4 5">
    <name type="scientific">Scleropages formosus</name>
    <name type="common">Asian bonytongue</name>
    <name type="synonym">Osteoglossum formosum</name>
    <dbReference type="NCBI Taxonomy" id="113540"/>
    <lineage>
        <taxon>Eukaryota</taxon>
        <taxon>Metazoa</taxon>
        <taxon>Chordata</taxon>
        <taxon>Craniata</taxon>
        <taxon>Vertebrata</taxon>
        <taxon>Euteleostomi</taxon>
        <taxon>Actinopterygii</taxon>
        <taxon>Neopterygii</taxon>
        <taxon>Teleostei</taxon>
        <taxon>Osteoglossocephala</taxon>
        <taxon>Osteoglossomorpha</taxon>
        <taxon>Osteoglossiformes</taxon>
        <taxon>Osteoglossidae</taxon>
        <taxon>Scleropages</taxon>
    </lineage>
</organism>
<dbReference type="Pfam" id="PF07292">
    <property type="entry name" value="NID"/>
    <property type="match status" value="2"/>
</dbReference>
<reference evidence="4" key="3">
    <citation type="submission" date="2025-09" db="UniProtKB">
        <authorList>
            <consortium name="Ensembl"/>
        </authorList>
    </citation>
    <scope>IDENTIFICATION</scope>
</reference>
<evidence type="ECO:0000256" key="2">
    <source>
        <dbReference type="SAM" id="MobiDB-lite"/>
    </source>
</evidence>
<feature type="domain" description="NID" evidence="3">
    <location>
        <begin position="269"/>
        <end position="353"/>
    </location>
</feature>
<dbReference type="PANTHER" id="PTHR15225:SF4">
    <property type="entry name" value="N-MYC-INTERACTOR"/>
    <property type="match status" value="1"/>
</dbReference>
<feature type="region of interest" description="Disordered" evidence="2">
    <location>
        <begin position="360"/>
        <end position="392"/>
    </location>
</feature>
<gene>
    <name evidence="4" type="primary">nmi</name>
</gene>
<reference evidence="4" key="2">
    <citation type="submission" date="2025-08" db="UniProtKB">
        <authorList>
            <consortium name="Ensembl"/>
        </authorList>
    </citation>
    <scope>IDENTIFICATION</scope>
</reference>
<feature type="compositionally biased region" description="Basic residues" evidence="2">
    <location>
        <begin position="421"/>
        <end position="436"/>
    </location>
</feature>
<protein>
    <recommendedName>
        <fullName evidence="3">NID domain-containing protein</fullName>
    </recommendedName>
</protein>
<evidence type="ECO:0000256" key="1">
    <source>
        <dbReference type="SAM" id="Coils"/>
    </source>
</evidence>
<evidence type="ECO:0000259" key="3">
    <source>
        <dbReference type="Pfam" id="PF07292"/>
    </source>
</evidence>
<feature type="domain" description="NID" evidence="3">
    <location>
        <begin position="169"/>
        <end position="257"/>
    </location>
</feature>
<name>A0A8C9SZT5_SCLFO</name>